<accession>A0A8S1Q187</accession>
<feature type="domain" description="Macro" evidence="2">
    <location>
        <begin position="729"/>
        <end position="924"/>
    </location>
</feature>
<evidence type="ECO:0000313" key="3">
    <source>
        <dbReference type="EMBL" id="CAD8108971.1"/>
    </source>
</evidence>
<feature type="coiled-coil region" evidence="1">
    <location>
        <begin position="1088"/>
        <end position="1141"/>
    </location>
</feature>
<dbReference type="InterPro" id="IPR002589">
    <property type="entry name" value="Macro_dom"/>
</dbReference>
<dbReference type="Proteomes" id="UP000688137">
    <property type="component" value="Unassembled WGS sequence"/>
</dbReference>
<evidence type="ECO:0000259" key="2">
    <source>
        <dbReference type="PROSITE" id="PS51154"/>
    </source>
</evidence>
<dbReference type="PROSITE" id="PS51154">
    <property type="entry name" value="MACRO"/>
    <property type="match status" value="1"/>
</dbReference>
<organism evidence="3 4">
    <name type="scientific">Paramecium primaurelia</name>
    <dbReference type="NCBI Taxonomy" id="5886"/>
    <lineage>
        <taxon>Eukaryota</taxon>
        <taxon>Sar</taxon>
        <taxon>Alveolata</taxon>
        <taxon>Ciliophora</taxon>
        <taxon>Intramacronucleata</taxon>
        <taxon>Oligohymenophorea</taxon>
        <taxon>Peniculida</taxon>
        <taxon>Parameciidae</taxon>
        <taxon>Paramecium</taxon>
    </lineage>
</organism>
<dbReference type="AlphaFoldDB" id="A0A8S1Q187"/>
<comment type="caution">
    <text evidence="3">The sequence shown here is derived from an EMBL/GenBank/DDBJ whole genome shotgun (WGS) entry which is preliminary data.</text>
</comment>
<keyword evidence="4" id="KW-1185">Reference proteome</keyword>
<dbReference type="Pfam" id="PF01661">
    <property type="entry name" value="Macro"/>
    <property type="match status" value="1"/>
</dbReference>
<name>A0A8S1Q187_PARPR</name>
<dbReference type="EMBL" id="CAJJDM010000143">
    <property type="protein sequence ID" value="CAD8108971.1"/>
    <property type="molecule type" value="Genomic_DNA"/>
</dbReference>
<proteinExistence type="predicted"/>
<dbReference type="OMA" id="LFKQRIY"/>
<keyword evidence="1" id="KW-0175">Coiled coil</keyword>
<gene>
    <name evidence="3" type="ORF">PPRIM_AZ9-3.1.T1390020</name>
</gene>
<sequence>MSQGETQTKINFFRRPTVNKQYLKGIQQQDGSQYSETFYKKFDSIKQQNIKISVKKNCSEEKEQQKGYEISVKISKENSFDEAYQEKLIQFIKKFFFNGQFQLALSYPHIMGEKQKNDLSKEYKDLQCQMKEIVFDESDYLFYQKIYQFKGQEKFGISADLQMLIFDKFIFQDLKSKAKTEGYHFECNFKEYQCSIPTPNNTLHDIKKQMQFFVNNVYNTLNKYDIIEIDTKTKQESQIIYQLVQKYQQVISQEMNTKVFPVIINLNNLQENPKKYIDGDFIKNINQTLKYDKLYLVVEKNDQYLDVIYQEYMKFMNSRNNIFYESYKNEVKFKEIYDESLNQQLENLQKEFKNISIYVSLPKQINNNEYEVQILCETWQDVMINPFKFKQDCNQIIKKLQHIYTPYIQIRMKDSQKVLIWQEYLKSQLDKQLIQYINDGTKRSNRNENQNDFIIRISTNHPQYEEEQRRIKQQLENFQLSNIDVYNDNVQLQKFIAENIDKDEFENILNNFQQQENAKIAQIKLLAVQGQKFQFKVIHYNQYSRNDIEDVIKSQFVNDLKQLEIKFPFISFLKYLKLEIPKQITDKDILSVIPKDNKQKVIIIGKNQHILKFQDIIKEIEKKYQDNRMKIQLFIKQKSLLDEIFKNLKQQDFCDVYYDIQTIEFLKQDFDIIYNFLKNLEQSYETSKVLILDVNGYKKIEKINLKEIEKKEQVIIDIQSVSIINPLTAKGFLLNIGYNKQIKFIKGNISQIQCQAIVLEFLKNVDFSEERLQNDQIKNIINFIQGENNKKELLQQWKHQSQEQDIEDIHCKKLENHKNQIEYLFQIYPKFNRQAASLENNLLHIKSLITQVFQKSKEHNITQIAFPLIGVGLFGYSLKEIQQVLIQEIISQLSYQNCQISQVFVVIQNEQDYRQVQEYCKNISNNTNLNQTNYNLQSISTQVPCCQIQIDGDLIDIEDSNVSEQISYKYQQLKQGQQIEPFTITHPYSKYPFTHSIDLKNNKMIQKKDNTQSKIEFIDLFKQRIYFIDQQQVSESLNQYLILKHEQNKLNEFEIYYAQDEVKVIHSQFYIKTNIFENFQKVFIKSKKDQFKKTNREIQINFEQFEQQGEETDNNDQKWQLEILSDNTQKIKRAIDSIKERYELEIR</sequence>
<evidence type="ECO:0000313" key="4">
    <source>
        <dbReference type="Proteomes" id="UP000688137"/>
    </source>
</evidence>
<reference evidence="3" key="1">
    <citation type="submission" date="2021-01" db="EMBL/GenBank/DDBJ databases">
        <authorList>
            <consortium name="Genoscope - CEA"/>
            <person name="William W."/>
        </authorList>
    </citation>
    <scope>NUCLEOTIDE SEQUENCE</scope>
</reference>
<evidence type="ECO:0000256" key="1">
    <source>
        <dbReference type="SAM" id="Coils"/>
    </source>
</evidence>
<protein>
    <recommendedName>
        <fullName evidence="2">Macro domain-containing protein</fullName>
    </recommendedName>
</protein>